<accession>A0A1X2HF76</accession>
<protein>
    <recommendedName>
        <fullName evidence="4">Aspartic peptidase domain-containing protein</fullName>
    </recommendedName>
</protein>
<dbReference type="InParanoid" id="A0A1X2HF76"/>
<evidence type="ECO:0000313" key="2">
    <source>
        <dbReference type="EMBL" id="ORY96966.1"/>
    </source>
</evidence>
<evidence type="ECO:0000256" key="1">
    <source>
        <dbReference type="SAM" id="MobiDB-lite"/>
    </source>
</evidence>
<dbReference type="Gene3D" id="2.40.70.10">
    <property type="entry name" value="Acid Proteases"/>
    <property type="match status" value="1"/>
</dbReference>
<sequence>MPLPAPNEGMSRQAATTPVRATTRRRAPPRRLPVTTQATDSGLTLADRVALDRTAAKDLNDGVRYLHGRKPKNLTKENGPEKQLPPRRGRGQRRPRLGEAHFMEEGDADSESDLGDNDSWLDESDDDDALPGENGYLSEDTHYNYPYNLDRMLKSTPLRGPIVINDTVVQAVFDLGASVSVISKSLADKLNLRPNGDRMPLTTIEATSRRMCDVTVSVPVRVAGKLRPEHMCIQPNADRDLCLLGMTWFKAYGIRPDPAGTIYIPTKHGRGYAELKVEVEEVTSESGEDDDEFIGSIFAVAARGQDVDSIPRTQTQPDLENHLEDIWPDGEKEEDQPEPPEGVKQLLEQHAGTFFENAGLGRVQVAEHYIPMQEDPIPTRLG</sequence>
<evidence type="ECO:0000313" key="3">
    <source>
        <dbReference type="Proteomes" id="UP000242180"/>
    </source>
</evidence>
<dbReference type="AlphaFoldDB" id="A0A1X2HF76"/>
<dbReference type="InterPro" id="IPR021109">
    <property type="entry name" value="Peptidase_aspartic_dom_sf"/>
</dbReference>
<feature type="region of interest" description="Disordered" evidence="1">
    <location>
        <begin position="1"/>
        <end position="137"/>
    </location>
</feature>
<proteinExistence type="predicted"/>
<dbReference type="STRING" id="13706.A0A1X2HF76"/>
<organism evidence="2 3">
    <name type="scientific">Syncephalastrum racemosum</name>
    <name type="common">Filamentous fungus</name>
    <dbReference type="NCBI Taxonomy" id="13706"/>
    <lineage>
        <taxon>Eukaryota</taxon>
        <taxon>Fungi</taxon>
        <taxon>Fungi incertae sedis</taxon>
        <taxon>Mucoromycota</taxon>
        <taxon>Mucoromycotina</taxon>
        <taxon>Mucoromycetes</taxon>
        <taxon>Mucorales</taxon>
        <taxon>Syncephalastraceae</taxon>
        <taxon>Syncephalastrum</taxon>
    </lineage>
</organism>
<reference evidence="2 3" key="1">
    <citation type="submission" date="2016-07" db="EMBL/GenBank/DDBJ databases">
        <title>Pervasive Adenine N6-methylation of Active Genes in Fungi.</title>
        <authorList>
            <consortium name="DOE Joint Genome Institute"/>
            <person name="Mondo S.J."/>
            <person name="Dannebaum R.O."/>
            <person name="Kuo R.C."/>
            <person name="Labutti K."/>
            <person name="Haridas S."/>
            <person name="Kuo A."/>
            <person name="Salamov A."/>
            <person name="Ahrendt S.R."/>
            <person name="Lipzen A."/>
            <person name="Sullivan W."/>
            <person name="Andreopoulos W.B."/>
            <person name="Clum A."/>
            <person name="Lindquist E."/>
            <person name="Daum C."/>
            <person name="Ramamoorthy G.K."/>
            <person name="Gryganskyi A."/>
            <person name="Culley D."/>
            <person name="Magnuson J.K."/>
            <person name="James T.Y."/>
            <person name="O'Malley M.A."/>
            <person name="Stajich J.E."/>
            <person name="Spatafora J.W."/>
            <person name="Visel A."/>
            <person name="Grigoriev I.V."/>
        </authorList>
    </citation>
    <scope>NUCLEOTIDE SEQUENCE [LARGE SCALE GENOMIC DNA]</scope>
    <source>
        <strain evidence="2 3">NRRL 2496</strain>
    </source>
</reference>
<feature type="compositionally biased region" description="Basic residues" evidence="1">
    <location>
        <begin position="85"/>
        <end position="95"/>
    </location>
</feature>
<feature type="compositionally biased region" description="Acidic residues" evidence="1">
    <location>
        <begin position="105"/>
        <end position="130"/>
    </location>
</feature>
<name>A0A1X2HF76_SYNRA</name>
<comment type="caution">
    <text evidence="2">The sequence shown here is derived from an EMBL/GenBank/DDBJ whole genome shotgun (WGS) entry which is preliminary data.</text>
</comment>
<dbReference type="CDD" id="cd00303">
    <property type="entry name" value="retropepsin_like"/>
    <property type="match status" value="1"/>
</dbReference>
<dbReference type="Pfam" id="PF13975">
    <property type="entry name" value="gag-asp_proteas"/>
    <property type="match status" value="1"/>
</dbReference>
<dbReference type="SUPFAM" id="SSF50630">
    <property type="entry name" value="Acid proteases"/>
    <property type="match status" value="1"/>
</dbReference>
<feature type="compositionally biased region" description="Basic and acidic residues" evidence="1">
    <location>
        <begin position="49"/>
        <end position="61"/>
    </location>
</feature>
<gene>
    <name evidence="2" type="ORF">BCR43DRAFT_505746</name>
</gene>
<dbReference type="EMBL" id="MCGN01000005">
    <property type="protein sequence ID" value="ORY96966.1"/>
    <property type="molecule type" value="Genomic_DNA"/>
</dbReference>
<dbReference type="Proteomes" id="UP000242180">
    <property type="component" value="Unassembled WGS sequence"/>
</dbReference>
<keyword evidence="3" id="KW-1185">Reference proteome</keyword>
<dbReference type="OrthoDB" id="2246976at2759"/>
<dbReference type="OMA" id="KENTMII"/>
<evidence type="ECO:0008006" key="4">
    <source>
        <dbReference type="Google" id="ProtNLM"/>
    </source>
</evidence>